<dbReference type="Gene3D" id="3.40.50.620">
    <property type="entry name" value="HUPs"/>
    <property type="match status" value="1"/>
</dbReference>
<protein>
    <recommendedName>
        <fullName evidence="6">tRNA(Ile)-lysidine synthase</fullName>
        <ecNumber evidence="6">6.3.4.19</ecNumber>
    </recommendedName>
    <alternativeName>
        <fullName evidence="6">tRNA(Ile)-2-lysyl-cytidine synthase</fullName>
    </alternativeName>
    <alternativeName>
        <fullName evidence="6">tRNA(Ile)-lysidine synthetase</fullName>
    </alternativeName>
</protein>
<feature type="binding site" evidence="6">
    <location>
        <begin position="27"/>
        <end position="32"/>
    </location>
    <ligand>
        <name>ATP</name>
        <dbReference type="ChEBI" id="CHEBI:30616"/>
    </ligand>
</feature>
<keyword evidence="3 6" id="KW-0547">Nucleotide-binding</keyword>
<evidence type="ECO:0000256" key="2">
    <source>
        <dbReference type="ARBA" id="ARBA00022694"/>
    </source>
</evidence>
<dbReference type="RefSeq" id="WP_191074791.1">
    <property type="nucleotide sequence ID" value="NZ_JACTAG010000001.1"/>
</dbReference>
<keyword evidence="1 6" id="KW-0436">Ligase</keyword>
<dbReference type="AlphaFoldDB" id="A0A927D3T5"/>
<comment type="function">
    <text evidence="6">Ligates lysine onto the cytidine present at position 34 of the AUA codon-specific tRNA(Ile) that contains the anticodon CAU, in an ATP-dependent manner. Cytidine is converted to lysidine, thus changing the amino acid specificity of the tRNA from methionine to isoleucine.</text>
</comment>
<dbReference type="NCBIfam" id="TIGR02432">
    <property type="entry name" value="lysidine_TilS_N"/>
    <property type="match status" value="1"/>
</dbReference>
<dbReference type="InterPro" id="IPR012795">
    <property type="entry name" value="tRNA_Ile_lys_synt_N"/>
</dbReference>
<reference evidence="8" key="1">
    <citation type="submission" date="2020-08" db="EMBL/GenBank/DDBJ databases">
        <title>Sulfitobacter aestuariivivens sp. nov., isolated from a tidal flat.</title>
        <authorList>
            <person name="Park S."/>
            <person name="Yoon J.-H."/>
        </authorList>
    </citation>
    <scope>NUCLEOTIDE SEQUENCE</scope>
    <source>
        <strain evidence="8">TSTF-M16</strain>
    </source>
</reference>
<comment type="domain">
    <text evidence="6">The N-terminal region contains the highly conserved SGGXDS motif, predicted to be a P-loop motif involved in ATP binding.</text>
</comment>
<evidence type="ECO:0000256" key="1">
    <source>
        <dbReference type="ARBA" id="ARBA00022598"/>
    </source>
</evidence>
<keyword evidence="2 6" id="KW-0819">tRNA processing</keyword>
<comment type="catalytic activity">
    <reaction evidence="5 6">
        <text>cytidine(34) in tRNA(Ile2) + L-lysine + ATP = lysidine(34) in tRNA(Ile2) + AMP + diphosphate + H(+)</text>
        <dbReference type="Rhea" id="RHEA:43744"/>
        <dbReference type="Rhea" id="RHEA-COMP:10625"/>
        <dbReference type="Rhea" id="RHEA-COMP:10670"/>
        <dbReference type="ChEBI" id="CHEBI:15378"/>
        <dbReference type="ChEBI" id="CHEBI:30616"/>
        <dbReference type="ChEBI" id="CHEBI:32551"/>
        <dbReference type="ChEBI" id="CHEBI:33019"/>
        <dbReference type="ChEBI" id="CHEBI:82748"/>
        <dbReference type="ChEBI" id="CHEBI:83665"/>
        <dbReference type="ChEBI" id="CHEBI:456215"/>
        <dbReference type="EC" id="6.3.4.19"/>
    </reaction>
</comment>
<evidence type="ECO:0000313" key="8">
    <source>
        <dbReference type="EMBL" id="MBD3663861.1"/>
    </source>
</evidence>
<gene>
    <name evidence="6 8" type="primary">tilS</name>
    <name evidence="8" type="ORF">H9Q16_08010</name>
</gene>
<dbReference type="PANTHER" id="PTHR43033">
    <property type="entry name" value="TRNA(ILE)-LYSIDINE SYNTHASE-RELATED"/>
    <property type="match status" value="1"/>
</dbReference>
<evidence type="ECO:0000256" key="3">
    <source>
        <dbReference type="ARBA" id="ARBA00022741"/>
    </source>
</evidence>
<evidence type="ECO:0000259" key="7">
    <source>
        <dbReference type="Pfam" id="PF01171"/>
    </source>
</evidence>
<dbReference type="EMBL" id="JACTAG010000001">
    <property type="protein sequence ID" value="MBD3663861.1"/>
    <property type="molecule type" value="Genomic_DNA"/>
</dbReference>
<dbReference type="HAMAP" id="MF_01161">
    <property type="entry name" value="tRNA_Ile_lys_synt"/>
    <property type="match status" value="1"/>
</dbReference>
<comment type="caution">
    <text evidence="8">The sequence shown here is derived from an EMBL/GenBank/DDBJ whole genome shotgun (WGS) entry which is preliminary data.</text>
</comment>
<dbReference type="Pfam" id="PF01171">
    <property type="entry name" value="ATP_bind_3"/>
    <property type="match status" value="1"/>
</dbReference>
<dbReference type="SUPFAM" id="SSF52402">
    <property type="entry name" value="Adenine nucleotide alpha hydrolases-like"/>
    <property type="match status" value="1"/>
</dbReference>
<sequence>MTGKRLTQQVSDAFMAHPPAIVGVAVSGGGDSMALLHLMHGLCTLHGTRLRAVTVNHGLRADAATEADLVSRFCAKLGVPHDTLLWDAWDGTGNLQNEARNARYDLMAAWARQHNVSTIAIGHTADDQAETVLMRLARRAGVNGLAGMSARWMRDGITWVRPLLAATRDDLRCYLQAQHIEWIDDPSNEDTRFQRVRARKALATLADLGIDAEGLSEVAANMALARTALDWQTFLTARDIVEIDAGAVVLDERKMRVLPDEIQRRLLVHAVNWISGETYPPRRAALANLMQALRKGQAGTADGVHARRIGGKIWVFRELNAVADAQTKPDDLWDDRWRVYPTEPIDRTEKITVRALGPEGLEQCPDWRASGRPHAVLLSTPAIWQGDKVIAAPLAGTGQKWHAQVDGGEETFFAALLTH</sequence>
<dbReference type="GO" id="GO:0005524">
    <property type="term" value="F:ATP binding"/>
    <property type="evidence" value="ECO:0007669"/>
    <property type="project" value="UniProtKB-UniRule"/>
</dbReference>
<keyword evidence="6" id="KW-0963">Cytoplasm</keyword>
<dbReference type="PANTHER" id="PTHR43033:SF5">
    <property type="entry name" value="TRNA(ILE)-LYSIDINE SYNTHETASE"/>
    <property type="match status" value="1"/>
</dbReference>
<dbReference type="InterPro" id="IPR012094">
    <property type="entry name" value="tRNA_Ile_lys_synt"/>
</dbReference>
<comment type="similarity">
    <text evidence="6">Belongs to the tRNA(Ile)-lysidine synthase family.</text>
</comment>
<dbReference type="EC" id="6.3.4.19" evidence="6"/>
<accession>A0A927D3T5</accession>
<comment type="subcellular location">
    <subcellularLocation>
        <location evidence="6">Cytoplasm</location>
    </subcellularLocation>
</comment>
<proteinExistence type="inferred from homology"/>
<evidence type="ECO:0000313" key="9">
    <source>
        <dbReference type="Proteomes" id="UP000635142"/>
    </source>
</evidence>
<dbReference type="InterPro" id="IPR014729">
    <property type="entry name" value="Rossmann-like_a/b/a_fold"/>
</dbReference>
<dbReference type="CDD" id="cd01992">
    <property type="entry name" value="TilS_N"/>
    <property type="match status" value="1"/>
</dbReference>
<keyword evidence="4 6" id="KW-0067">ATP-binding</keyword>
<dbReference type="InterPro" id="IPR011063">
    <property type="entry name" value="TilS/TtcA_N"/>
</dbReference>
<feature type="domain" description="tRNA(Ile)-lysidine/2-thiocytidine synthase N-terminal" evidence="7">
    <location>
        <begin position="23"/>
        <end position="200"/>
    </location>
</feature>
<dbReference type="GO" id="GO:0032267">
    <property type="term" value="F:tRNA(Ile)-lysidine synthase activity"/>
    <property type="evidence" value="ECO:0007669"/>
    <property type="project" value="UniProtKB-EC"/>
</dbReference>
<evidence type="ECO:0000256" key="4">
    <source>
        <dbReference type="ARBA" id="ARBA00022840"/>
    </source>
</evidence>
<keyword evidence="9" id="KW-1185">Reference proteome</keyword>
<name>A0A927D3T5_9RHOB</name>
<organism evidence="8 9">
    <name type="scientific">Sulfitobacter aestuariivivens</name>
    <dbReference type="NCBI Taxonomy" id="2766981"/>
    <lineage>
        <taxon>Bacteria</taxon>
        <taxon>Pseudomonadati</taxon>
        <taxon>Pseudomonadota</taxon>
        <taxon>Alphaproteobacteria</taxon>
        <taxon>Rhodobacterales</taxon>
        <taxon>Roseobacteraceae</taxon>
        <taxon>Sulfitobacter</taxon>
    </lineage>
</organism>
<dbReference type="Proteomes" id="UP000635142">
    <property type="component" value="Unassembled WGS sequence"/>
</dbReference>
<evidence type="ECO:0000256" key="6">
    <source>
        <dbReference type="HAMAP-Rule" id="MF_01161"/>
    </source>
</evidence>
<dbReference type="GO" id="GO:0006400">
    <property type="term" value="P:tRNA modification"/>
    <property type="evidence" value="ECO:0007669"/>
    <property type="project" value="UniProtKB-UniRule"/>
</dbReference>
<dbReference type="GO" id="GO:0005737">
    <property type="term" value="C:cytoplasm"/>
    <property type="evidence" value="ECO:0007669"/>
    <property type="project" value="UniProtKB-SubCell"/>
</dbReference>
<evidence type="ECO:0000256" key="5">
    <source>
        <dbReference type="ARBA" id="ARBA00048539"/>
    </source>
</evidence>